<organism evidence="1 2">
    <name type="scientific">Blepharisma stoltei</name>
    <dbReference type="NCBI Taxonomy" id="1481888"/>
    <lineage>
        <taxon>Eukaryota</taxon>
        <taxon>Sar</taxon>
        <taxon>Alveolata</taxon>
        <taxon>Ciliophora</taxon>
        <taxon>Postciliodesmatophora</taxon>
        <taxon>Heterotrichea</taxon>
        <taxon>Heterotrichida</taxon>
        <taxon>Blepharismidae</taxon>
        <taxon>Blepharisma</taxon>
    </lineage>
</organism>
<proteinExistence type="predicted"/>
<dbReference type="Proteomes" id="UP001162131">
    <property type="component" value="Unassembled WGS sequence"/>
</dbReference>
<gene>
    <name evidence="1" type="ORF">BSTOLATCC_MIC27589</name>
</gene>
<dbReference type="EMBL" id="CAJZBQ010000027">
    <property type="protein sequence ID" value="CAG9321017.1"/>
    <property type="molecule type" value="Genomic_DNA"/>
</dbReference>
<evidence type="ECO:0000313" key="1">
    <source>
        <dbReference type="EMBL" id="CAG9321017.1"/>
    </source>
</evidence>
<keyword evidence="2" id="KW-1185">Reference proteome</keyword>
<comment type="caution">
    <text evidence="1">The sequence shown here is derived from an EMBL/GenBank/DDBJ whole genome shotgun (WGS) entry which is preliminary data.</text>
</comment>
<dbReference type="AlphaFoldDB" id="A0AAU9J9R1"/>
<accession>A0AAU9J9R1</accession>
<sequence>MAVVLPALKTVTSSPLSNISITLDSIIDDCTTLQASSSSDWEEAQNFGLKKLQESCGILQEVSKVQILSGFNSHRESTHKRTIDEYINRKYGKKYTSSHSKVVRILTGKFNKGCEENKLSFGDVNNSETFEVIKNTKRKFGKVWHGMKRPSINMSLIEEIPRPTYLNREETEISHKRNESLESPRVKFMKRISKDFIEKQLGIKNNDQLSPLLSPRKEKIRKEALRPVKATHKEILQVIDGGLEEKHFNDFNSEIINYKGDCNSQLKFEKMKRNMERRKTMAENIILI</sequence>
<reference evidence="1" key="1">
    <citation type="submission" date="2021-09" db="EMBL/GenBank/DDBJ databases">
        <authorList>
            <consortium name="AG Swart"/>
            <person name="Singh M."/>
            <person name="Singh A."/>
            <person name="Seah K."/>
            <person name="Emmerich C."/>
        </authorList>
    </citation>
    <scope>NUCLEOTIDE SEQUENCE</scope>
    <source>
        <strain evidence="1">ATCC30299</strain>
    </source>
</reference>
<protein>
    <submittedName>
        <fullName evidence="1">Uncharacterized protein</fullName>
    </submittedName>
</protein>
<evidence type="ECO:0000313" key="2">
    <source>
        <dbReference type="Proteomes" id="UP001162131"/>
    </source>
</evidence>
<name>A0AAU9J9R1_9CILI</name>